<keyword evidence="5" id="KW-1185">Reference proteome</keyword>
<dbReference type="Pfam" id="PF07235">
    <property type="entry name" value="DUF1427"/>
    <property type="match status" value="1"/>
</dbReference>
<dbReference type="RefSeq" id="WP_074889899.1">
    <property type="nucleotide sequence ID" value="NZ_CP053746.1"/>
</dbReference>
<organism evidence="3 4">
    <name type="scientific">Pseudomonas graminis</name>
    <dbReference type="NCBI Taxonomy" id="158627"/>
    <lineage>
        <taxon>Bacteria</taxon>
        <taxon>Pseudomonadati</taxon>
        <taxon>Pseudomonadota</taxon>
        <taxon>Gammaproteobacteria</taxon>
        <taxon>Pseudomonadales</taxon>
        <taxon>Pseudomonadaceae</taxon>
        <taxon>Pseudomonas</taxon>
    </lineage>
</organism>
<proteinExistence type="predicted"/>
<dbReference type="EMBL" id="CP053746">
    <property type="protein sequence ID" value="QKF50816.1"/>
    <property type="molecule type" value="Genomic_DNA"/>
</dbReference>
<dbReference type="InterPro" id="IPR020017">
    <property type="entry name" value="XapX_domain"/>
</dbReference>
<evidence type="ECO:0000313" key="4">
    <source>
        <dbReference type="Proteomes" id="UP000182332"/>
    </source>
</evidence>
<evidence type="ECO:0000313" key="2">
    <source>
        <dbReference type="EMBL" id="QKF50816.1"/>
    </source>
</evidence>
<name>A0A1I0F1Q3_9PSED</name>
<dbReference type="NCBIfam" id="TIGR03510">
    <property type="entry name" value="XapX"/>
    <property type="match status" value="1"/>
</dbReference>
<dbReference type="EMBL" id="FOHW01000015">
    <property type="protein sequence ID" value="SET51708.1"/>
    <property type="molecule type" value="Genomic_DNA"/>
</dbReference>
<keyword evidence="1" id="KW-1133">Transmembrane helix</keyword>
<protein>
    <submittedName>
        <fullName evidence="3">XapX domain-containing protein</fullName>
    </submittedName>
</protein>
<keyword evidence="1" id="KW-0812">Transmembrane</keyword>
<dbReference type="Proteomes" id="UP000182332">
    <property type="component" value="Unassembled WGS sequence"/>
</dbReference>
<evidence type="ECO:0000256" key="1">
    <source>
        <dbReference type="SAM" id="Phobius"/>
    </source>
</evidence>
<keyword evidence="1" id="KW-0472">Membrane</keyword>
<feature type="transmembrane region" description="Helical" evidence="1">
    <location>
        <begin position="6"/>
        <end position="22"/>
    </location>
</feature>
<reference evidence="3 4" key="1">
    <citation type="submission" date="2016-10" db="EMBL/GenBank/DDBJ databases">
        <authorList>
            <person name="de Groot N.N."/>
        </authorList>
    </citation>
    <scope>NUCLEOTIDE SEQUENCE [LARGE SCALE GENOMIC DNA]</scope>
    <source>
        <strain evidence="3 4">DSM 11363</strain>
    </source>
</reference>
<dbReference type="Proteomes" id="UP000501989">
    <property type="component" value="Chromosome"/>
</dbReference>
<accession>A0A1I0F1Q3</accession>
<evidence type="ECO:0000313" key="5">
    <source>
        <dbReference type="Proteomes" id="UP000501989"/>
    </source>
</evidence>
<dbReference type="KEGG" id="pgg:FX982_01760"/>
<gene>
    <name evidence="2" type="ORF">FX982_01760</name>
    <name evidence="3" type="ORF">SAMN05216197_11589</name>
</gene>
<sequence>MSYVISLAIGIAVGLLYGLLDFRSPAPPLVALVGLLGMQAGEWLWPVGKQFLSNLAS</sequence>
<evidence type="ECO:0000313" key="3">
    <source>
        <dbReference type="EMBL" id="SET51708.1"/>
    </source>
</evidence>
<reference evidence="5" key="2">
    <citation type="submission" date="2019-12" db="EMBL/GenBank/DDBJ databases">
        <title>Endophytic bacteria associated with Panax ginseng seedlings.</title>
        <authorList>
            <person name="Park J.M."/>
            <person name="Shin R."/>
            <person name="Jo S.H."/>
        </authorList>
    </citation>
    <scope>NUCLEOTIDE SEQUENCE [LARGE SCALE GENOMIC DNA]</scope>
    <source>
        <strain evidence="5">PgKB30</strain>
    </source>
</reference>
<reference evidence="2" key="3">
    <citation type="submission" date="2019-12" db="EMBL/GenBank/DDBJ databases">
        <title>endophytic bacteria associated with Panax ginseng seedlings.</title>
        <authorList>
            <person name="Park J.M."/>
            <person name="Shin R."/>
            <person name="Jo S.H."/>
        </authorList>
    </citation>
    <scope>NUCLEOTIDE SEQUENCE</scope>
    <source>
        <strain evidence="2">PgKB30</strain>
    </source>
</reference>
<dbReference type="InterPro" id="IPR009872">
    <property type="entry name" value="DUF1427"/>
</dbReference>
<dbReference type="AlphaFoldDB" id="A0A1I0F1Q3"/>